<keyword evidence="4" id="KW-0732">Signal</keyword>
<keyword evidence="3" id="KW-0479">Metal-binding</keyword>
<evidence type="ECO:0000256" key="8">
    <source>
        <dbReference type="SAM" id="MobiDB-lite"/>
    </source>
</evidence>
<dbReference type="InterPro" id="IPR011118">
    <property type="entry name" value="Tannase/feruloyl_esterase"/>
</dbReference>
<keyword evidence="7" id="KW-1015">Disulfide bond</keyword>
<evidence type="ECO:0000256" key="1">
    <source>
        <dbReference type="ARBA" id="ARBA00006249"/>
    </source>
</evidence>
<evidence type="ECO:0000256" key="6">
    <source>
        <dbReference type="ARBA" id="ARBA00022837"/>
    </source>
</evidence>
<dbReference type="PANTHER" id="PTHR33938:SF15">
    <property type="entry name" value="FERULOYL ESTERASE B-RELATED"/>
    <property type="match status" value="1"/>
</dbReference>
<feature type="compositionally biased region" description="Basic and acidic residues" evidence="8">
    <location>
        <begin position="509"/>
        <end position="523"/>
    </location>
</feature>
<dbReference type="SUPFAM" id="SSF53474">
    <property type="entry name" value="alpha/beta-Hydrolases"/>
    <property type="match status" value="1"/>
</dbReference>
<dbReference type="STRING" id="1576369.SAMN05421753_112226"/>
<evidence type="ECO:0000256" key="7">
    <source>
        <dbReference type="ARBA" id="ARBA00023157"/>
    </source>
</evidence>
<evidence type="ECO:0000313" key="9">
    <source>
        <dbReference type="EMBL" id="SFI82734.1"/>
    </source>
</evidence>
<evidence type="ECO:0000256" key="2">
    <source>
        <dbReference type="ARBA" id="ARBA00022487"/>
    </source>
</evidence>
<evidence type="ECO:0000256" key="4">
    <source>
        <dbReference type="ARBA" id="ARBA00022729"/>
    </source>
</evidence>
<proteinExistence type="inferred from homology"/>
<evidence type="ECO:0000256" key="5">
    <source>
        <dbReference type="ARBA" id="ARBA00022801"/>
    </source>
</evidence>
<protein>
    <submittedName>
        <fullName evidence="9">Feruloyl esterase</fullName>
    </submittedName>
</protein>
<sequence length="523" mass="56791">MSVTALSSDKMKRKIIPLCLTWLFVCAAAYGQDSQVKTVSPAVEERLATLRAMKVEGGAVTLVKHDDSPTLTSADGRVVKNLPPRTIVKLVLHPAQGSNINVEIWLPDPEKWNSRFLGVGNGGAAGNINPVNLAGPVAGGYAAATTDMGTAPNSDSGVGNREVWKDFGFRATHLMTVAAKRVVADFYGKGPEYSYFNGGSTGGQQGLQEAQRYPDDYDGIVAAVPAHCRTPLHAYFLWNDQILRKCPFTKSQYSNVIAAGNEYMAAREIPAVAGKFVSDPRCDAKDIEAVVALALQKDPTLTKEHAEALRKLFDGPKHAVTGERIFNGIPFGSSLDAAHGHLYLFRWVFGTDKKLDEIDFGADIDTYTAALAPYLNAENADLSAFEKRGGKLIMTLGTADSVVPYHASLDYYDRVVEHFGSQDKVESFMSFYLVPGMSHGPGPGINQLPNLLEAVRNWREKGTVPGVLQARRVVDGKTELEMPLYPYPAKTGWDAATSSFKQVKGPRGGVDRVAERFRPPAKE</sequence>
<comment type="similarity">
    <text evidence="1">Belongs to the tannase family.</text>
</comment>
<name>A0A1I3LD97_9PLAN</name>
<gene>
    <name evidence="9" type="ORF">SAMN05421753_112226</name>
</gene>
<dbReference type="Proteomes" id="UP000199518">
    <property type="component" value="Unassembled WGS sequence"/>
</dbReference>
<reference evidence="10" key="1">
    <citation type="submission" date="2016-10" db="EMBL/GenBank/DDBJ databases">
        <authorList>
            <person name="Varghese N."/>
            <person name="Submissions S."/>
        </authorList>
    </citation>
    <scope>NUCLEOTIDE SEQUENCE [LARGE SCALE GENOMIC DNA]</scope>
    <source>
        <strain evidence="10">DSM 26348</strain>
    </source>
</reference>
<feature type="region of interest" description="Disordered" evidence="8">
    <location>
        <begin position="500"/>
        <end position="523"/>
    </location>
</feature>
<dbReference type="GO" id="GO:0046872">
    <property type="term" value="F:metal ion binding"/>
    <property type="evidence" value="ECO:0007669"/>
    <property type="project" value="UniProtKB-KW"/>
</dbReference>
<keyword evidence="6" id="KW-0106">Calcium</keyword>
<dbReference type="PANTHER" id="PTHR33938">
    <property type="entry name" value="FERULOYL ESTERASE B-RELATED"/>
    <property type="match status" value="1"/>
</dbReference>
<dbReference type="InterPro" id="IPR029058">
    <property type="entry name" value="AB_hydrolase_fold"/>
</dbReference>
<accession>A0A1I3LD97</accession>
<dbReference type="OrthoDB" id="176867at2"/>
<evidence type="ECO:0000313" key="10">
    <source>
        <dbReference type="Proteomes" id="UP000199518"/>
    </source>
</evidence>
<evidence type="ECO:0000256" key="3">
    <source>
        <dbReference type="ARBA" id="ARBA00022723"/>
    </source>
</evidence>
<dbReference type="GO" id="GO:0052689">
    <property type="term" value="F:carboxylic ester hydrolase activity"/>
    <property type="evidence" value="ECO:0007669"/>
    <property type="project" value="UniProtKB-KW"/>
</dbReference>
<dbReference type="AlphaFoldDB" id="A0A1I3LD97"/>
<keyword evidence="5" id="KW-0378">Hydrolase</keyword>
<keyword evidence="10" id="KW-1185">Reference proteome</keyword>
<keyword evidence="2" id="KW-0719">Serine esterase</keyword>
<dbReference type="Pfam" id="PF07519">
    <property type="entry name" value="Tannase"/>
    <property type="match status" value="2"/>
</dbReference>
<dbReference type="EMBL" id="FOQD01000012">
    <property type="protein sequence ID" value="SFI82734.1"/>
    <property type="molecule type" value="Genomic_DNA"/>
</dbReference>
<organism evidence="9 10">
    <name type="scientific">Planctomicrobium piriforme</name>
    <dbReference type="NCBI Taxonomy" id="1576369"/>
    <lineage>
        <taxon>Bacteria</taxon>
        <taxon>Pseudomonadati</taxon>
        <taxon>Planctomycetota</taxon>
        <taxon>Planctomycetia</taxon>
        <taxon>Planctomycetales</taxon>
        <taxon>Planctomycetaceae</taxon>
        <taxon>Planctomicrobium</taxon>
    </lineage>
</organism>